<keyword evidence="2" id="KW-1185">Reference proteome</keyword>
<organism evidence="1 2">
    <name type="scientific">Mesorhizobium temperatum</name>
    <dbReference type="NCBI Taxonomy" id="241416"/>
    <lineage>
        <taxon>Bacteria</taxon>
        <taxon>Pseudomonadati</taxon>
        <taxon>Pseudomonadota</taxon>
        <taxon>Alphaproteobacteria</taxon>
        <taxon>Hyphomicrobiales</taxon>
        <taxon>Phyllobacteriaceae</taxon>
        <taxon>Mesorhizobium</taxon>
    </lineage>
</organism>
<dbReference type="Proteomes" id="UP000216442">
    <property type="component" value="Unassembled WGS sequence"/>
</dbReference>
<sequence>MSEHKIPAHLEAATRKWVAGIVEDFDLETYHFKILVKAAEAHDRGEEARKILKTDGIVITDRFGTKKAHPAVAIERDARVAFMRGVRELGLDIDTADAPRAPRTRDYGSRA</sequence>
<dbReference type="RefSeq" id="WP_095496109.1">
    <property type="nucleotide sequence ID" value="NZ_NPKJ01000073.1"/>
</dbReference>
<dbReference type="Pfam" id="PF05119">
    <property type="entry name" value="Terminase_4"/>
    <property type="match status" value="1"/>
</dbReference>
<dbReference type="OrthoDB" id="7595322at2"/>
<reference evidence="1 2" key="1">
    <citation type="submission" date="2017-08" db="EMBL/GenBank/DDBJ databases">
        <title>Mesorhizobium wenxinae sp. nov., a novel rhizobial species isolated from root nodules of chickpea (Cicer arietinum L.).</title>
        <authorList>
            <person name="Zhang J."/>
        </authorList>
    </citation>
    <scope>NUCLEOTIDE SEQUENCE [LARGE SCALE GENOMIC DNA]</scope>
    <source>
        <strain evidence="1 2">SDW018</strain>
    </source>
</reference>
<accession>A0A271LCN2</accession>
<dbReference type="AlphaFoldDB" id="A0A271LCN2"/>
<evidence type="ECO:0000313" key="1">
    <source>
        <dbReference type="EMBL" id="PAQ05215.1"/>
    </source>
</evidence>
<gene>
    <name evidence="1" type="ORF">CIT26_30915</name>
</gene>
<evidence type="ECO:0000313" key="2">
    <source>
        <dbReference type="Proteomes" id="UP000216442"/>
    </source>
</evidence>
<protein>
    <recommendedName>
        <fullName evidence="3">Terminase</fullName>
    </recommendedName>
</protein>
<comment type="caution">
    <text evidence="1">The sequence shown here is derived from an EMBL/GenBank/DDBJ whole genome shotgun (WGS) entry which is preliminary data.</text>
</comment>
<name>A0A271LCN2_9HYPH</name>
<proteinExistence type="predicted"/>
<dbReference type="EMBL" id="NPKJ01000073">
    <property type="protein sequence ID" value="PAQ05215.1"/>
    <property type="molecule type" value="Genomic_DNA"/>
</dbReference>
<dbReference type="InterPro" id="IPR006448">
    <property type="entry name" value="Phage_term_ssu_P27"/>
</dbReference>
<evidence type="ECO:0008006" key="3">
    <source>
        <dbReference type="Google" id="ProtNLM"/>
    </source>
</evidence>